<proteinExistence type="predicted"/>
<organism evidence="3 4">
    <name type="scientific">Paramecium primaurelia</name>
    <dbReference type="NCBI Taxonomy" id="5886"/>
    <lineage>
        <taxon>Eukaryota</taxon>
        <taxon>Sar</taxon>
        <taxon>Alveolata</taxon>
        <taxon>Ciliophora</taxon>
        <taxon>Intramacronucleata</taxon>
        <taxon>Oligohymenophorea</taxon>
        <taxon>Peniculida</taxon>
        <taxon>Parameciidae</taxon>
        <taxon>Paramecium</taxon>
    </lineage>
</organism>
<feature type="transmembrane region" description="Helical" evidence="2">
    <location>
        <begin position="138"/>
        <end position="157"/>
    </location>
</feature>
<evidence type="ECO:0000313" key="4">
    <source>
        <dbReference type="Proteomes" id="UP000688137"/>
    </source>
</evidence>
<sequence>MEVLDNLIQKNPKDMQKPLEEMHDFMKNQTFNSKDQIADPTHPKQEIKIQSSKLRQLRTSSDPQLVWESHQNTSFMSEFQDLIQKRLNEVKRSPKIFKYYCKIGFQVIIYLLNILELFFTLSYGFYNKITLNLSYYYYCYYLSIGFCILFHIGAWIYTYKFRQITKKNIIEEITYYIYYMFMGVLSYLKIAPFIYFQSRDKSIKQFSFSEIDKYIFLTQDDKRIFPCRLFNKRNKPVNIFRDLIFHRVALLSMIITMAIQTIPQIFIQGFYNTKRQAWDKYNTISFILLIINFIYYFLEFYIIVNTSFGKQVQKQVQLKLNKIKLTLLQETKQLLKSDLQFLKQVESYYIHINPSTFSPYQKQKCMVEIISFLLKQRKFKNIEFHYIDIYDEVTLQYLANCFQFIKVKEISLLYYDQNNHSFLFDIFHNFPNIILQHQNEENIGELWNYDVIDPNSQNEKVRQLQNIENPSKNAGFSSVQNMKNLKNEPKFITQHFLVLNPIGPQGILNPQIEEINIIELEKQTRILQKTQEKLETSQDIIDEASTQINAITKRDLFEDQYWKSNILMKMYDYYQGIRISKQLRQAYRLILSLLNISLQIISLIYLINDGDIYQIALIVLTVFNLLLRTLSQMVIQIFSINKLSFLSYFLAYVLLIIFDYFQLWDLMGFCFKITPKNSRKQFKKKNQRDFSYEVYFKFRSYALQFQGGLASTIFNNKTVASQKYLFKYMPILQIMTWRSDVLEALNRTPQFIIYILSLSSQVLTEIWILSFFQQLKGSIFAIKEILDNVIKDYFIPALLLRTVSVDQFFQSIFYLGSISNQIIFEDPKSFQILSKVKEQYFKEQLVFKINVQNIDFSNYKGLKKQKMLAQFRYVLAQITSILEIDQAQRLFFMGPELYDLIRCLKVSPLYQLKLNYYLDELQPTQITYINGFIKNCPKKLQFLQIQVESSKVHQMEFFVERQETLKAFSFSYFQIIQQQKNTATIVQQENLNLDKDFLKLDRYDFEQFYFEVFGNLILTNCHQLFQQFTQLKEFKVSIINNVHIQNFLFSSNLASKELEILDVTFECIRLDFQNYLFNNLKIIKMILKMCEFNKENLKNILEGLNDTTKEVYIDMSQCLCTFTQIEQIQLVRLLESKKIDVNIKI</sequence>
<keyword evidence="2" id="KW-0812">Transmembrane</keyword>
<feature type="transmembrane region" description="Helical" evidence="2">
    <location>
        <begin position="177"/>
        <end position="196"/>
    </location>
</feature>
<keyword evidence="1" id="KW-0175">Coiled coil</keyword>
<protein>
    <recommendedName>
        <fullName evidence="5">Transmembrane protein</fullName>
    </recommendedName>
</protein>
<keyword evidence="2" id="KW-1133">Transmembrane helix</keyword>
<keyword evidence="2" id="KW-0472">Membrane</keyword>
<feature type="coiled-coil region" evidence="1">
    <location>
        <begin position="520"/>
        <end position="547"/>
    </location>
</feature>
<feature type="transmembrane region" description="Helical" evidence="2">
    <location>
        <begin position="103"/>
        <end position="126"/>
    </location>
</feature>
<name>A0A8S1K6V3_PARPR</name>
<feature type="transmembrane region" description="Helical" evidence="2">
    <location>
        <begin position="643"/>
        <end position="661"/>
    </location>
</feature>
<reference evidence="3" key="1">
    <citation type="submission" date="2021-01" db="EMBL/GenBank/DDBJ databases">
        <authorList>
            <consortium name="Genoscope - CEA"/>
            <person name="William W."/>
        </authorList>
    </citation>
    <scope>NUCLEOTIDE SEQUENCE</scope>
</reference>
<dbReference type="EMBL" id="CAJJDM010000012">
    <property type="protein sequence ID" value="CAD8050507.1"/>
    <property type="molecule type" value="Genomic_DNA"/>
</dbReference>
<comment type="caution">
    <text evidence="3">The sequence shown here is derived from an EMBL/GenBank/DDBJ whole genome shotgun (WGS) entry which is preliminary data.</text>
</comment>
<keyword evidence="4" id="KW-1185">Reference proteome</keyword>
<feature type="transmembrane region" description="Helical" evidence="2">
    <location>
        <begin position="586"/>
        <end position="606"/>
    </location>
</feature>
<evidence type="ECO:0000256" key="2">
    <source>
        <dbReference type="SAM" id="Phobius"/>
    </source>
</evidence>
<feature type="transmembrane region" description="Helical" evidence="2">
    <location>
        <begin position="283"/>
        <end position="304"/>
    </location>
</feature>
<dbReference type="Proteomes" id="UP000688137">
    <property type="component" value="Unassembled WGS sequence"/>
</dbReference>
<evidence type="ECO:0008006" key="5">
    <source>
        <dbReference type="Google" id="ProtNLM"/>
    </source>
</evidence>
<dbReference type="AlphaFoldDB" id="A0A8S1K6V3"/>
<accession>A0A8S1K6V3</accession>
<evidence type="ECO:0000256" key="1">
    <source>
        <dbReference type="SAM" id="Coils"/>
    </source>
</evidence>
<gene>
    <name evidence="3" type="ORF">PPRIM_AZ9-3.1.T0170092</name>
</gene>
<feature type="transmembrane region" description="Helical" evidence="2">
    <location>
        <begin position="248"/>
        <end position="271"/>
    </location>
</feature>
<evidence type="ECO:0000313" key="3">
    <source>
        <dbReference type="EMBL" id="CAD8050507.1"/>
    </source>
</evidence>
<feature type="transmembrane region" description="Helical" evidence="2">
    <location>
        <begin position="612"/>
        <end position="631"/>
    </location>
</feature>